<feature type="transmembrane region" description="Helical" evidence="1">
    <location>
        <begin position="99"/>
        <end position="120"/>
    </location>
</feature>
<comment type="caution">
    <text evidence="2">The sequence shown here is derived from an EMBL/GenBank/DDBJ whole genome shotgun (WGS) entry which is preliminary data.</text>
</comment>
<dbReference type="HOGENOM" id="CLU_060318_2_0_9"/>
<reference evidence="2 3" key="1">
    <citation type="submission" date="2013-03" db="EMBL/GenBank/DDBJ databases">
        <title>The Genome Sequence of Enterococcus saccharolyticus ATCC_43076 (Illumina only assembly).</title>
        <authorList>
            <consortium name="The Broad Institute Genomics Platform"/>
            <consortium name="The Broad Institute Genome Sequencing Center for Infectious Disease"/>
            <person name="Earl A."/>
            <person name="Russ C."/>
            <person name="Gilmore M."/>
            <person name="Surin D."/>
            <person name="Walker B."/>
            <person name="Young S."/>
            <person name="Zeng Q."/>
            <person name="Gargeya S."/>
            <person name="Fitzgerald M."/>
            <person name="Haas B."/>
            <person name="Abouelleil A."/>
            <person name="Allen A.W."/>
            <person name="Alvarado L."/>
            <person name="Arachchi H.M."/>
            <person name="Berlin A.M."/>
            <person name="Chapman S.B."/>
            <person name="Gainer-Dewar J."/>
            <person name="Goldberg J."/>
            <person name="Griggs A."/>
            <person name="Gujja S."/>
            <person name="Hansen M."/>
            <person name="Howarth C."/>
            <person name="Imamovic A."/>
            <person name="Ireland A."/>
            <person name="Larimer J."/>
            <person name="McCowan C."/>
            <person name="Murphy C."/>
            <person name="Pearson M."/>
            <person name="Poon T.W."/>
            <person name="Priest M."/>
            <person name="Roberts A."/>
            <person name="Saif S."/>
            <person name="Shea T."/>
            <person name="Sisk P."/>
            <person name="Sykes S."/>
            <person name="Wortman J."/>
            <person name="Nusbaum C."/>
            <person name="Birren B."/>
        </authorList>
    </citation>
    <scope>NUCLEOTIDE SEQUENCE [LARGE SCALE GENOMIC DNA]</scope>
    <source>
        <strain evidence="2 3">ATCC 43076</strain>
    </source>
</reference>
<name>S0JNI3_9ENTE</name>
<accession>S0JNI3</accession>
<gene>
    <name evidence="2" type="ORF">OMQ_01360</name>
</gene>
<sequence>MKIIKDYLDSLFLTVPITPETKKAKEDLLAIMEDHYHELIAEGKSEHEAIGAVISEFGSIDEILAELELEQAEEDEDYPEVDAVSLDEAIDFWAVTRKFAFELSLGILLLALSMSAMMFIGFSELFAFLGILGFSVLAAVGIGFIISGSMKYVREKRKLDDRPLARDVYKEAFFQLENYDKSFRMGLALGIGLCILAIPMSIFFTSIIYAVTLGISAFFATGGVGVFLIVYTSIVRNGFKKMTNGQYFVSDEDHPGPRAMKHSYGSAAPLIITLRKFYWPLVFIFYLFWSNLTGWANSWIIFVIAGIFYSLVSETLKKRK</sequence>
<feature type="transmembrane region" description="Helical" evidence="1">
    <location>
        <begin position="267"/>
        <end position="289"/>
    </location>
</feature>
<dbReference type="RefSeq" id="WP_016175157.1">
    <property type="nucleotide sequence ID" value="NZ_KE136389.1"/>
</dbReference>
<dbReference type="AlphaFoldDB" id="S0JNI3"/>
<evidence type="ECO:0000256" key="1">
    <source>
        <dbReference type="SAM" id="Phobius"/>
    </source>
</evidence>
<feature type="transmembrane region" description="Helical" evidence="1">
    <location>
        <begin position="215"/>
        <end position="234"/>
    </location>
</feature>
<protein>
    <recommendedName>
        <fullName evidence="4">Beta-carotene 15,15'-monooxygenase</fullName>
    </recommendedName>
</protein>
<feature type="transmembrane region" description="Helical" evidence="1">
    <location>
        <begin position="126"/>
        <end position="148"/>
    </location>
</feature>
<dbReference type="Proteomes" id="UP000014136">
    <property type="component" value="Unassembled WGS sequence"/>
</dbReference>
<keyword evidence="1" id="KW-0472">Membrane</keyword>
<evidence type="ECO:0000313" key="2">
    <source>
        <dbReference type="EMBL" id="EOT29408.1"/>
    </source>
</evidence>
<feature type="transmembrane region" description="Helical" evidence="1">
    <location>
        <begin position="187"/>
        <end position="209"/>
    </location>
</feature>
<evidence type="ECO:0000313" key="3">
    <source>
        <dbReference type="Proteomes" id="UP000014136"/>
    </source>
</evidence>
<dbReference type="EMBL" id="AHYT01000004">
    <property type="protein sequence ID" value="EOT29408.1"/>
    <property type="molecule type" value="Genomic_DNA"/>
</dbReference>
<proteinExistence type="predicted"/>
<evidence type="ECO:0008006" key="4">
    <source>
        <dbReference type="Google" id="ProtNLM"/>
    </source>
</evidence>
<dbReference type="STRING" id="41997.RV16_GL000210"/>
<feature type="transmembrane region" description="Helical" evidence="1">
    <location>
        <begin position="295"/>
        <end position="312"/>
    </location>
</feature>
<keyword evidence="3" id="KW-1185">Reference proteome</keyword>
<dbReference type="PATRIC" id="fig|1139996.3.peg.1342"/>
<dbReference type="OrthoDB" id="9815852at2"/>
<organism evidence="2 3">
    <name type="scientific">Enterococcus saccharolyticus subsp. saccharolyticus ATCC 43076</name>
    <dbReference type="NCBI Taxonomy" id="1139996"/>
    <lineage>
        <taxon>Bacteria</taxon>
        <taxon>Bacillati</taxon>
        <taxon>Bacillota</taxon>
        <taxon>Bacilli</taxon>
        <taxon>Lactobacillales</taxon>
        <taxon>Enterococcaceae</taxon>
        <taxon>Enterococcus</taxon>
    </lineage>
</organism>
<dbReference type="NCBIfam" id="NF038403">
    <property type="entry name" value="perm_prefix_1"/>
    <property type="match status" value="1"/>
</dbReference>
<dbReference type="InterPro" id="IPR047928">
    <property type="entry name" value="Perm_prefix_1"/>
</dbReference>
<dbReference type="eggNOG" id="COG1476">
    <property type="taxonomic scope" value="Bacteria"/>
</dbReference>
<keyword evidence="1" id="KW-0812">Transmembrane</keyword>
<keyword evidence="1" id="KW-1133">Transmembrane helix</keyword>